<dbReference type="PANTHER" id="PTHR14084:SF0">
    <property type="entry name" value="KYNURENINASE"/>
    <property type="match status" value="1"/>
</dbReference>
<dbReference type="EMBL" id="MU001807">
    <property type="protein sequence ID" value="KAF2797423.1"/>
    <property type="molecule type" value="Genomic_DNA"/>
</dbReference>
<keyword evidence="2 4" id="KW-0378">Hydrolase</keyword>
<feature type="domain" description="Aminotransferase class V" evidence="6">
    <location>
        <begin position="126"/>
        <end position="302"/>
    </location>
</feature>
<dbReference type="Gene3D" id="3.90.1150.10">
    <property type="entry name" value="Aspartate Aminotransferase, domain 1"/>
    <property type="match status" value="1"/>
</dbReference>
<keyword evidence="3 4" id="KW-0663">Pyridoxal phosphate</keyword>
<feature type="binding site" evidence="4">
    <location>
        <position position="285"/>
    </location>
    <ligand>
        <name>pyridoxal 5'-phosphate</name>
        <dbReference type="ChEBI" id="CHEBI:597326"/>
    </ligand>
</feature>
<keyword evidence="8" id="KW-1185">Reference proteome</keyword>
<dbReference type="GO" id="GO:0030170">
    <property type="term" value="F:pyridoxal phosphate binding"/>
    <property type="evidence" value="ECO:0007669"/>
    <property type="project" value="UniProtKB-UniRule"/>
</dbReference>
<name>A0A6A6XMR4_9PLEO</name>
<keyword evidence="1 4" id="KW-0662">Pyridine nucleotide biosynthesis</keyword>
<dbReference type="UniPathway" id="UPA00253">
    <property type="reaction ID" value="UER00329"/>
</dbReference>
<comment type="subcellular location">
    <subcellularLocation>
        <location evidence="4 5">Cytoplasm</location>
    </subcellularLocation>
</comment>
<dbReference type="GO" id="GO:0019805">
    <property type="term" value="P:quinolinate biosynthetic process"/>
    <property type="evidence" value="ECO:0007669"/>
    <property type="project" value="UniProtKB-UniRule"/>
</dbReference>
<comment type="function">
    <text evidence="4 5">Catalyzes the cleavage of L-kynurenine (L-Kyn) and L-3-hydroxykynurenine (L-3OHKyn) into anthranilic acid (AA) and 3-hydroxyanthranilic acid (3-OHAA), respectively.</text>
</comment>
<dbReference type="EC" id="3.7.1.3" evidence="4 5"/>
<evidence type="ECO:0000256" key="2">
    <source>
        <dbReference type="ARBA" id="ARBA00022801"/>
    </source>
</evidence>
<dbReference type="InterPro" id="IPR010111">
    <property type="entry name" value="Kynureninase"/>
</dbReference>
<feature type="binding site" evidence="4">
    <location>
        <position position="148"/>
    </location>
    <ligand>
        <name>pyridoxal 5'-phosphate</name>
        <dbReference type="ChEBI" id="CHEBI:597326"/>
    </ligand>
</feature>
<dbReference type="InterPro" id="IPR015421">
    <property type="entry name" value="PyrdxlP-dep_Trfase_major"/>
</dbReference>
<dbReference type="GO" id="GO:0019441">
    <property type="term" value="P:L-tryptophan catabolic process to kynurenine"/>
    <property type="evidence" value="ECO:0007669"/>
    <property type="project" value="TreeGrafter"/>
</dbReference>
<feature type="binding site" evidence="4">
    <location>
        <position position="348"/>
    </location>
    <ligand>
        <name>pyridoxal 5'-phosphate</name>
        <dbReference type="ChEBI" id="CHEBI:597326"/>
    </ligand>
</feature>
<comment type="cofactor">
    <cofactor evidence="4 5">
        <name>pyridoxal 5'-phosphate</name>
        <dbReference type="ChEBI" id="CHEBI:597326"/>
    </cofactor>
</comment>
<dbReference type="NCBIfam" id="TIGR01814">
    <property type="entry name" value="kynureninase"/>
    <property type="match status" value="1"/>
</dbReference>
<dbReference type="PIRSF" id="PIRSF038800">
    <property type="entry name" value="KYNU"/>
    <property type="match status" value="1"/>
</dbReference>
<feature type="binding site" evidence="4">
    <location>
        <position position="260"/>
    </location>
    <ligand>
        <name>pyridoxal 5'-phosphate</name>
        <dbReference type="ChEBI" id="CHEBI:597326"/>
    </ligand>
</feature>
<comment type="pathway">
    <text evidence="4 5">Amino-acid degradation; L-kynurenine degradation; L-alanine and anthranilate from L-kynurenine: step 1/1.</text>
</comment>
<feature type="modified residue" description="N6-(pyridoxal phosphate)lysine" evidence="4">
    <location>
        <position position="286"/>
    </location>
</feature>
<dbReference type="InterPro" id="IPR000192">
    <property type="entry name" value="Aminotrans_V_dom"/>
</dbReference>
<dbReference type="HAMAP" id="MF_01970">
    <property type="entry name" value="Kynureninase"/>
    <property type="match status" value="1"/>
</dbReference>
<dbReference type="Pfam" id="PF22580">
    <property type="entry name" value="KYNU_C"/>
    <property type="match status" value="1"/>
</dbReference>
<dbReference type="GO" id="GO:0097053">
    <property type="term" value="P:L-kynurenine catabolic process"/>
    <property type="evidence" value="ECO:0007669"/>
    <property type="project" value="UniProtKB-UniRule"/>
</dbReference>
<dbReference type="UniPathway" id="UPA00334">
    <property type="reaction ID" value="UER00455"/>
</dbReference>
<dbReference type="OrthoDB" id="5978656at2759"/>
<evidence type="ECO:0000259" key="6">
    <source>
        <dbReference type="Pfam" id="PF00266"/>
    </source>
</evidence>
<proteinExistence type="inferred from homology"/>
<comment type="catalytic activity">
    <reaction evidence="5">
        <text>3-hydroxy-L-kynurenine + H2O = 3-hydroxyanthranilate + L-alanine + H(+)</text>
        <dbReference type="Rhea" id="RHEA:25143"/>
        <dbReference type="ChEBI" id="CHEBI:15377"/>
        <dbReference type="ChEBI" id="CHEBI:15378"/>
        <dbReference type="ChEBI" id="CHEBI:36559"/>
        <dbReference type="ChEBI" id="CHEBI:57972"/>
        <dbReference type="ChEBI" id="CHEBI:58125"/>
        <dbReference type="EC" id="3.7.1.3"/>
    </reaction>
</comment>
<dbReference type="GO" id="GO:0043420">
    <property type="term" value="P:anthranilate metabolic process"/>
    <property type="evidence" value="ECO:0007669"/>
    <property type="project" value="UniProtKB-UniRule"/>
</dbReference>
<dbReference type="Gene3D" id="3.40.640.10">
    <property type="entry name" value="Type I PLP-dependent aspartate aminotransferase-like (Major domain)"/>
    <property type="match status" value="1"/>
</dbReference>
<gene>
    <name evidence="4" type="primary">BNA5</name>
    <name evidence="7" type="ORF">K505DRAFT_405809</name>
</gene>
<dbReference type="GO" id="GO:0005737">
    <property type="term" value="C:cytoplasm"/>
    <property type="evidence" value="ECO:0007669"/>
    <property type="project" value="UniProtKB-SubCell"/>
</dbReference>
<feature type="binding site" evidence="4">
    <location>
        <begin position="175"/>
        <end position="178"/>
    </location>
    <ligand>
        <name>pyridoxal 5'-phosphate</name>
        <dbReference type="ChEBI" id="CHEBI:597326"/>
    </ligand>
</feature>
<dbReference type="Pfam" id="PF00266">
    <property type="entry name" value="Aminotran_5"/>
    <property type="match status" value="1"/>
</dbReference>
<reference evidence="7" key="1">
    <citation type="journal article" date="2020" name="Stud. Mycol.">
        <title>101 Dothideomycetes genomes: a test case for predicting lifestyles and emergence of pathogens.</title>
        <authorList>
            <person name="Haridas S."/>
            <person name="Albert R."/>
            <person name="Binder M."/>
            <person name="Bloem J."/>
            <person name="Labutti K."/>
            <person name="Salamov A."/>
            <person name="Andreopoulos B."/>
            <person name="Baker S."/>
            <person name="Barry K."/>
            <person name="Bills G."/>
            <person name="Bluhm B."/>
            <person name="Cannon C."/>
            <person name="Castanera R."/>
            <person name="Culley D."/>
            <person name="Daum C."/>
            <person name="Ezra D."/>
            <person name="Gonzalez J."/>
            <person name="Henrissat B."/>
            <person name="Kuo A."/>
            <person name="Liang C."/>
            <person name="Lipzen A."/>
            <person name="Lutzoni F."/>
            <person name="Magnuson J."/>
            <person name="Mondo S."/>
            <person name="Nolan M."/>
            <person name="Ohm R."/>
            <person name="Pangilinan J."/>
            <person name="Park H.-J."/>
            <person name="Ramirez L."/>
            <person name="Alfaro M."/>
            <person name="Sun H."/>
            <person name="Tritt A."/>
            <person name="Yoshinaga Y."/>
            <person name="Zwiers L.-H."/>
            <person name="Turgeon B."/>
            <person name="Goodwin S."/>
            <person name="Spatafora J."/>
            <person name="Crous P."/>
            <person name="Grigoriev I."/>
        </authorList>
    </citation>
    <scope>NUCLEOTIDE SEQUENCE</scope>
    <source>
        <strain evidence="7">CBS 109.77</strain>
    </source>
</reference>
<evidence type="ECO:0000256" key="4">
    <source>
        <dbReference type="HAMAP-Rule" id="MF_03017"/>
    </source>
</evidence>
<evidence type="ECO:0000313" key="7">
    <source>
        <dbReference type="EMBL" id="KAF2797423.1"/>
    </source>
</evidence>
<evidence type="ECO:0000313" key="8">
    <source>
        <dbReference type="Proteomes" id="UP000799757"/>
    </source>
</evidence>
<dbReference type="GO" id="GO:0034354">
    <property type="term" value="P:'de novo' NAD+ biosynthetic process from L-tryptophan"/>
    <property type="evidence" value="ECO:0007669"/>
    <property type="project" value="UniProtKB-UniRule"/>
</dbReference>
<dbReference type="Proteomes" id="UP000799757">
    <property type="component" value="Unassembled WGS sequence"/>
</dbReference>
<dbReference type="SUPFAM" id="SSF53383">
    <property type="entry name" value="PLP-dependent transferases"/>
    <property type="match status" value="1"/>
</dbReference>
<comment type="pathway">
    <text evidence="4 5">Cofactor biosynthesis; NAD(+) biosynthesis; quinolinate from L-kynurenine: step 2/3.</text>
</comment>
<feature type="binding site" evidence="4">
    <location>
        <position position="263"/>
    </location>
    <ligand>
        <name>pyridoxal 5'-phosphate</name>
        <dbReference type="ChEBI" id="CHEBI:597326"/>
    </ligand>
</feature>
<comment type="subunit">
    <text evidence="4 5">Homodimer.</text>
</comment>
<feature type="binding site" evidence="4">
    <location>
        <position position="147"/>
    </location>
    <ligand>
        <name>pyridoxal 5'-phosphate</name>
        <dbReference type="ChEBI" id="CHEBI:597326"/>
    </ligand>
</feature>
<protein>
    <recommendedName>
        <fullName evidence="4 5">Kynureninase</fullName>
        <ecNumber evidence="4 5">3.7.1.3</ecNumber>
    </recommendedName>
    <alternativeName>
        <fullName evidence="4">Biosynthesis of nicotinic acid protein 5</fullName>
    </alternativeName>
    <alternativeName>
        <fullName evidence="4">L-kynurenine hydrolase</fullName>
    </alternativeName>
</protein>
<dbReference type="InterPro" id="IPR015424">
    <property type="entry name" value="PyrdxlP-dep_Trfase"/>
</dbReference>
<evidence type="ECO:0000256" key="1">
    <source>
        <dbReference type="ARBA" id="ARBA00022642"/>
    </source>
</evidence>
<organism evidence="7 8">
    <name type="scientific">Melanomma pulvis-pyrius CBS 109.77</name>
    <dbReference type="NCBI Taxonomy" id="1314802"/>
    <lineage>
        <taxon>Eukaryota</taxon>
        <taxon>Fungi</taxon>
        <taxon>Dikarya</taxon>
        <taxon>Ascomycota</taxon>
        <taxon>Pezizomycotina</taxon>
        <taxon>Dothideomycetes</taxon>
        <taxon>Pleosporomycetidae</taxon>
        <taxon>Pleosporales</taxon>
        <taxon>Melanommataceae</taxon>
        <taxon>Melanomma</taxon>
    </lineage>
</organism>
<feature type="binding site" evidence="4">
    <location>
        <position position="376"/>
    </location>
    <ligand>
        <name>pyridoxal 5'-phosphate</name>
        <dbReference type="ChEBI" id="CHEBI:597326"/>
    </ligand>
</feature>
<dbReference type="GO" id="GO:0030429">
    <property type="term" value="F:kynureninase activity"/>
    <property type="evidence" value="ECO:0007669"/>
    <property type="project" value="UniProtKB-UniRule"/>
</dbReference>
<dbReference type="PANTHER" id="PTHR14084">
    <property type="entry name" value="KYNURENINASE"/>
    <property type="match status" value="1"/>
</dbReference>
<dbReference type="InterPro" id="IPR015422">
    <property type="entry name" value="PyrdxlP-dep_Trfase_small"/>
</dbReference>
<keyword evidence="4 5" id="KW-0963">Cytoplasm</keyword>
<comment type="catalytic activity">
    <reaction evidence="4 5">
        <text>L-kynurenine + H2O = anthranilate + L-alanine + H(+)</text>
        <dbReference type="Rhea" id="RHEA:16813"/>
        <dbReference type="ChEBI" id="CHEBI:15377"/>
        <dbReference type="ChEBI" id="CHEBI:15378"/>
        <dbReference type="ChEBI" id="CHEBI:16567"/>
        <dbReference type="ChEBI" id="CHEBI:57959"/>
        <dbReference type="ChEBI" id="CHEBI:57972"/>
        <dbReference type="EC" id="3.7.1.3"/>
    </reaction>
</comment>
<evidence type="ECO:0000256" key="3">
    <source>
        <dbReference type="ARBA" id="ARBA00022898"/>
    </source>
</evidence>
<dbReference type="AlphaFoldDB" id="A0A6A6XMR4"/>
<comment type="caution">
    <text evidence="4">Lacks conserved residue(s) required for the propagation of feature annotation.</text>
</comment>
<evidence type="ECO:0000256" key="5">
    <source>
        <dbReference type="PIRNR" id="PIRNR038800"/>
    </source>
</evidence>
<sequence length="522" mass="57465">MPKPQNPFLEIPFSELCSEEYARKEDEKDVLSHLRKEFIIPTKADLKNKRYGPAPTTTAEGPIGITRAGESEESIYLCGNSLGLQPRRTREYVNKYLDTWASKGVFGHFRELEGGLPPWMHLDDALKEQTSKIVGALPSEVVVMETLTANLHLLMSSFYRPTKDRYKIIIEGKAFPSDHYAALSQLAHHNLPSSALITIVPPSLSSPYLSNEHILSIISQHAATTALVLLPGIQFYSGQYFDIDLITRHCHSLGITVGWDLAHAVGNVPLKLHDWNVDFAAWCNYKYMNGGPGVIGGLFVHDKHGKVESVSPAPASNPISTTAILSPNGDAPYDNDTQLAYRPRLSGWWGSDKTSRFLMSNNFVPIPGASGFQLSNPSALDMTSVIASLDVFSLTSISALRARSLNLTAYLEARLLRYDGAATPPYKIITPSNPAERGAQLSILLNPGMLEHVLEILEEEGVVVDERKPDVIRVAPAPLYNSYWDVHRFMEVFQGACKSALAISGEKEIENGALVDDTPLAM</sequence>
<comment type="similarity">
    <text evidence="4 5">Belongs to the kynureninase family.</text>
</comment>
<accession>A0A6A6XMR4</accession>